<keyword evidence="6" id="KW-1185">Reference proteome</keyword>
<evidence type="ECO:0000313" key="6">
    <source>
        <dbReference type="Proteomes" id="UP000693970"/>
    </source>
</evidence>
<dbReference type="PANTHER" id="PTHR46749:SF1">
    <property type="entry name" value="COMPLEX III ASSEMBLY FACTOR LYRM7"/>
    <property type="match status" value="1"/>
</dbReference>
<comment type="caution">
    <text evidence="5">The sequence shown here is derived from an EMBL/GenBank/DDBJ whole genome shotgun (WGS) entry which is preliminary data.</text>
</comment>
<reference evidence="5" key="2">
    <citation type="submission" date="2021-04" db="EMBL/GenBank/DDBJ databases">
        <authorList>
            <person name="Podell S."/>
        </authorList>
    </citation>
    <scope>NUCLEOTIDE SEQUENCE</scope>
    <source>
        <strain evidence="5">Hildebrandi</strain>
    </source>
</reference>
<evidence type="ECO:0000256" key="2">
    <source>
        <dbReference type="ARBA" id="ARBA00023128"/>
    </source>
</evidence>
<dbReference type="PANTHER" id="PTHR46749">
    <property type="entry name" value="COMPLEX III ASSEMBLY FACTOR LYRM7"/>
    <property type="match status" value="1"/>
</dbReference>
<proteinExistence type="predicted"/>
<keyword evidence="2" id="KW-0496">Mitochondrion</keyword>
<accession>A0A9K3KDL1</accession>
<dbReference type="EMBL" id="JAGRRH010000025">
    <property type="protein sequence ID" value="KAG7341794.1"/>
    <property type="molecule type" value="Genomic_DNA"/>
</dbReference>
<protein>
    <recommendedName>
        <fullName evidence="7">Complex 1 LYR protein</fullName>
    </recommendedName>
</protein>
<evidence type="ECO:0000256" key="4">
    <source>
        <dbReference type="SAM" id="MobiDB-lite"/>
    </source>
</evidence>
<sequence>MSSSAGLARARVLAGYRNLTRARWQLFKGDEYAMKESRLQLKQQFAINKNVPTSGPAFEELLQGMDEAAHMLRHEIIRGDLNEETGRYEVKIKREHVQGSADSDSIKPQVEPITEETVRRMENPSKVEVCKSSTSKK</sequence>
<evidence type="ECO:0000256" key="1">
    <source>
        <dbReference type="ARBA" id="ARBA00004305"/>
    </source>
</evidence>
<organism evidence="5 6">
    <name type="scientific">Nitzschia inconspicua</name>
    <dbReference type="NCBI Taxonomy" id="303405"/>
    <lineage>
        <taxon>Eukaryota</taxon>
        <taxon>Sar</taxon>
        <taxon>Stramenopiles</taxon>
        <taxon>Ochrophyta</taxon>
        <taxon>Bacillariophyta</taxon>
        <taxon>Bacillariophyceae</taxon>
        <taxon>Bacillariophycidae</taxon>
        <taxon>Bacillariales</taxon>
        <taxon>Bacillariaceae</taxon>
        <taxon>Nitzschia</taxon>
    </lineage>
</organism>
<evidence type="ECO:0000313" key="5">
    <source>
        <dbReference type="EMBL" id="KAG7341794.1"/>
    </source>
</evidence>
<evidence type="ECO:0008006" key="7">
    <source>
        <dbReference type="Google" id="ProtNLM"/>
    </source>
</evidence>
<dbReference type="OrthoDB" id="529194at2759"/>
<dbReference type="GO" id="GO:0044183">
    <property type="term" value="F:protein folding chaperone"/>
    <property type="evidence" value="ECO:0007669"/>
    <property type="project" value="TreeGrafter"/>
</dbReference>
<name>A0A9K3KDL1_9STRA</name>
<feature type="region of interest" description="Disordered" evidence="4">
    <location>
        <begin position="95"/>
        <end position="137"/>
    </location>
</feature>
<dbReference type="InterPro" id="IPR050435">
    <property type="entry name" value="MZM1/LYRM7"/>
</dbReference>
<dbReference type="AlphaFoldDB" id="A0A9K3KDL1"/>
<dbReference type="Proteomes" id="UP000693970">
    <property type="component" value="Unassembled WGS sequence"/>
</dbReference>
<dbReference type="InterPro" id="IPR045298">
    <property type="entry name" value="Complex1_LYR_LYRM7"/>
</dbReference>
<dbReference type="GO" id="GO:0005759">
    <property type="term" value="C:mitochondrial matrix"/>
    <property type="evidence" value="ECO:0007669"/>
    <property type="project" value="UniProtKB-SubCell"/>
</dbReference>
<dbReference type="GO" id="GO:0034551">
    <property type="term" value="P:mitochondrial respiratory chain complex III assembly"/>
    <property type="evidence" value="ECO:0007669"/>
    <property type="project" value="InterPro"/>
</dbReference>
<reference evidence="5" key="1">
    <citation type="journal article" date="2021" name="Sci. Rep.">
        <title>Diploid genomic architecture of Nitzschia inconspicua, an elite biomass production diatom.</title>
        <authorList>
            <person name="Oliver A."/>
            <person name="Podell S."/>
            <person name="Pinowska A."/>
            <person name="Traller J.C."/>
            <person name="Smith S.R."/>
            <person name="McClure R."/>
            <person name="Beliaev A."/>
            <person name="Bohutskyi P."/>
            <person name="Hill E.A."/>
            <person name="Rabines A."/>
            <person name="Zheng H."/>
            <person name="Allen L.Z."/>
            <person name="Kuo A."/>
            <person name="Grigoriev I.V."/>
            <person name="Allen A.E."/>
            <person name="Hazlebeck D."/>
            <person name="Allen E.E."/>
        </authorList>
    </citation>
    <scope>NUCLEOTIDE SEQUENCE</scope>
    <source>
        <strain evidence="5">Hildebrandi</strain>
    </source>
</reference>
<dbReference type="CDD" id="cd20267">
    <property type="entry name" value="Complex1_LYR_LYRM7"/>
    <property type="match status" value="1"/>
</dbReference>
<keyword evidence="3" id="KW-0143">Chaperone</keyword>
<evidence type="ECO:0000256" key="3">
    <source>
        <dbReference type="ARBA" id="ARBA00023186"/>
    </source>
</evidence>
<gene>
    <name evidence="5" type="ORF">IV203_006886</name>
</gene>
<feature type="compositionally biased region" description="Basic and acidic residues" evidence="4">
    <location>
        <begin position="116"/>
        <end position="129"/>
    </location>
</feature>
<comment type="subcellular location">
    <subcellularLocation>
        <location evidence="1">Mitochondrion matrix</location>
    </subcellularLocation>
</comment>